<name>A0A8J2VBL9_9BACL</name>
<dbReference type="Pfam" id="PF13508">
    <property type="entry name" value="Acetyltransf_7"/>
    <property type="match status" value="1"/>
</dbReference>
<evidence type="ECO:0000313" key="3">
    <source>
        <dbReference type="Proteomes" id="UP000625210"/>
    </source>
</evidence>
<dbReference type="RefSeq" id="WP_188646440.1">
    <property type="nucleotide sequence ID" value="NZ_BMHQ01000002.1"/>
</dbReference>
<reference evidence="2" key="2">
    <citation type="submission" date="2020-09" db="EMBL/GenBank/DDBJ databases">
        <authorList>
            <person name="Sun Q."/>
            <person name="Zhou Y."/>
        </authorList>
    </citation>
    <scope>NUCLEOTIDE SEQUENCE</scope>
    <source>
        <strain evidence="2">CGMCC 1.15179</strain>
    </source>
</reference>
<evidence type="ECO:0000259" key="1">
    <source>
        <dbReference type="PROSITE" id="PS51186"/>
    </source>
</evidence>
<dbReference type="SUPFAM" id="SSF55729">
    <property type="entry name" value="Acyl-CoA N-acyltransferases (Nat)"/>
    <property type="match status" value="1"/>
</dbReference>
<evidence type="ECO:0000313" key="2">
    <source>
        <dbReference type="EMBL" id="GGE07654.1"/>
    </source>
</evidence>
<dbReference type="InterPro" id="IPR016181">
    <property type="entry name" value="Acyl_CoA_acyltransferase"/>
</dbReference>
<dbReference type="EMBL" id="BMHQ01000002">
    <property type="protein sequence ID" value="GGE07654.1"/>
    <property type="molecule type" value="Genomic_DNA"/>
</dbReference>
<reference evidence="2" key="1">
    <citation type="journal article" date="2014" name="Int. J. Syst. Evol. Microbiol.">
        <title>Complete genome sequence of Corynebacterium casei LMG S-19264T (=DSM 44701T), isolated from a smear-ripened cheese.</title>
        <authorList>
            <consortium name="US DOE Joint Genome Institute (JGI-PGF)"/>
            <person name="Walter F."/>
            <person name="Albersmeier A."/>
            <person name="Kalinowski J."/>
            <person name="Ruckert C."/>
        </authorList>
    </citation>
    <scope>NUCLEOTIDE SEQUENCE</scope>
    <source>
        <strain evidence="2">CGMCC 1.15179</strain>
    </source>
</reference>
<organism evidence="2 3">
    <name type="scientific">Marinithermofilum abyssi</name>
    <dbReference type="NCBI Taxonomy" id="1571185"/>
    <lineage>
        <taxon>Bacteria</taxon>
        <taxon>Bacillati</taxon>
        <taxon>Bacillota</taxon>
        <taxon>Bacilli</taxon>
        <taxon>Bacillales</taxon>
        <taxon>Thermoactinomycetaceae</taxon>
        <taxon>Marinithermofilum</taxon>
    </lineage>
</organism>
<dbReference type="Gene3D" id="3.40.630.30">
    <property type="match status" value="1"/>
</dbReference>
<dbReference type="AlphaFoldDB" id="A0A8J2VBL9"/>
<comment type="caution">
    <text evidence="2">The sequence shown here is derived from an EMBL/GenBank/DDBJ whole genome shotgun (WGS) entry which is preliminary data.</text>
</comment>
<protein>
    <recommendedName>
        <fullName evidence="1">N-acetyltransferase domain-containing protein</fullName>
    </recommendedName>
</protein>
<gene>
    <name evidence="2" type="ORF">GCM10011571_06110</name>
</gene>
<dbReference type="InterPro" id="IPR000182">
    <property type="entry name" value="GNAT_dom"/>
</dbReference>
<proteinExistence type="predicted"/>
<dbReference type="Proteomes" id="UP000625210">
    <property type="component" value="Unassembled WGS sequence"/>
</dbReference>
<feature type="domain" description="N-acetyltransferase" evidence="1">
    <location>
        <begin position="1"/>
        <end position="89"/>
    </location>
</feature>
<dbReference type="CDD" id="cd04301">
    <property type="entry name" value="NAT_SF"/>
    <property type="match status" value="1"/>
</dbReference>
<dbReference type="PROSITE" id="PS51186">
    <property type="entry name" value="GNAT"/>
    <property type="match status" value="1"/>
</dbReference>
<keyword evidence="3" id="KW-1185">Reference proteome</keyword>
<dbReference type="GO" id="GO:0016747">
    <property type="term" value="F:acyltransferase activity, transferring groups other than amino-acyl groups"/>
    <property type="evidence" value="ECO:0007669"/>
    <property type="project" value="InterPro"/>
</dbReference>
<sequence>MGNSSPVVFYSGYDTWATIGMVAVDPDKQRNGLGQGVLQQLLQHADASLPCSLVATLAGVPLYRQCGFQTIEHIYKVTADNCSICHPNKSAQRLP</sequence>
<accession>A0A8J2VBL9</accession>